<dbReference type="CDD" id="cd17580">
    <property type="entry name" value="REC_2_DhkD-like"/>
    <property type="match status" value="1"/>
</dbReference>
<dbReference type="PANTHER" id="PTHR43547:SF2">
    <property type="entry name" value="HYBRID SIGNAL TRANSDUCTION HISTIDINE KINASE C"/>
    <property type="match status" value="1"/>
</dbReference>
<dbReference type="PROSITE" id="PS50113">
    <property type="entry name" value="PAC"/>
    <property type="match status" value="2"/>
</dbReference>
<evidence type="ECO:0000313" key="12">
    <source>
        <dbReference type="EMBL" id="NQE36985.1"/>
    </source>
</evidence>
<dbReference type="Gene3D" id="3.30.565.10">
    <property type="entry name" value="Histidine kinase-like ATPase, C-terminal domain"/>
    <property type="match status" value="1"/>
</dbReference>
<dbReference type="EC" id="2.7.13.3" evidence="2"/>
<dbReference type="InterPro" id="IPR000014">
    <property type="entry name" value="PAS"/>
</dbReference>
<dbReference type="SMART" id="SM00065">
    <property type="entry name" value="GAF"/>
    <property type="match status" value="1"/>
</dbReference>
<gene>
    <name evidence="12" type="primary">rpfC_9</name>
    <name evidence="12" type="ORF">E5S67_04752</name>
</gene>
<dbReference type="PANTHER" id="PTHR43547">
    <property type="entry name" value="TWO-COMPONENT HISTIDINE KINASE"/>
    <property type="match status" value="1"/>
</dbReference>
<dbReference type="Gene3D" id="1.10.287.130">
    <property type="match status" value="1"/>
</dbReference>
<dbReference type="PROSITE" id="PS50109">
    <property type="entry name" value="HIS_KIN"/>
    <property type="match status" value="1"/>
</dbReference>
<dbReference type="Gene3D" id="3.30.450.40">
    <property type="match status" value="1"/>
</dbReference>
<dbReference type="InterPro" id="IPR005467">
    <property type="entry name" value="His_kinase_dom"/>
</dbReference>
<dbReference type="SMART" id="SM00388">
    <property type="entry name" value="HisKA"/>
    <property type="match status" value="1"/>
</dbReference>
<dbReference type="PRINTS" id="PR00344">
    <property type="entry name" value="BCTRLSENSOR"/>
</dbReference>
<dbReference type="SUPFAM" id="SSF55785">
    <property type="entry name" value="PYP-like sensor domain (PAS domain)"/>
    <property type="match status" value="2"/>
</dbReference>
<dbReference type="InterPro" id="IPR036890">
    <property type="entry name" value="HATPase_C_sf"/>
</dbReference>
<dbReference type="InterPro" id="IPR003661">
    <property type="entry name" value="HisK_dim/P_dom"/>
</dbReference>
<keyword evidence="5" id="KW-0418">Kinase</keyword>
<dbReference type="EMBL" id="SRRZ01000107">
    <property type="protein sequence ID" value="NQE36985.1"/>
    <property type="molecule type" value="Genomic_DNA"/>
</dbReference>
<dbReference type="GO" id="GO:0004673">
    <property type="term" value="F:protein histidine kinase activity"/>
    <property type="evidence" value="ECO:0007669"/>
    <property type="project" value="UniProtKB-EC"/>
</dbReference>
<dbReference type="SMART" id="SM00091">
    <property type="entry name" value="PAS"/>
    <property type="match status" value="2"/>
</dbReference>
<evidence type="ECO:0000313" key="13">
    <source>
        <dbReference type="Proteomes" id="UP000702425"/>
    </source>
</evidence>
<reference evidence="12 13" key="1">
    <citation type="journal article" date="2020" name="Sci. Rep.">
        <title>A novel cyanobacterial geosmin producer, revising GeoA distribution and dispersion patterns in Bacteria.</title>
        <authorList>
            <person name="Churro C."/>
            <person name="Semedo-Aguiar A.P."/>
            <person name="Silva A.D."/>
            <person name="Pereira-Leal J.B."/>
            <person name="Leite R.B."/>
        </authorList>
    </citation>
    <scope>NUCLEOTIDE SEQUENCE [LARGE SCALE GENOMIC DNA]</scope>
    <source>
        <strain evidence="12 13">IPMA8</strain>
    </source>
</reference>
<dbReference type="SMART" id="SM00448">
    <property type="entry name" value="REC"/>
    <property type="match status" value="2"/>
</dbReference>
<dbReference type="InterPro" id="IPR000700">
    <property type="entry name" value="PAS-assoc_C"/>
</dbReference>
<feature type="domain" description="Response regulatory" evidence="9">
    <location>
        <begin position="849"/>
        <end position="966"/>
    </location>
</feature>
<dbReference type="Gene3D" id="2.10.70.100">
    <property type="match status" value="2"/>
</dbReference>
<dbReference type="Pfam" id="PF00072">
    <property type="entry name" value="Response_reg"/>
    <property type="match status" value="2"/>
</dbReference>
<feature type="domain" description="PAC" evidence="11">
    <location>
        <begin position="341"/>
        <end position="393"/>
    </location>
</feature>
<dbReference type="CDD" id="cd16922">
    <property type="entry name" value="HATPase_EvgS-ArcB-TorS-like"/>
    <property type="match status" value="1"/>
</dbReference>
<evidence type="ECO:0000256" key="4">
    <source>
        <dbReference type="ARBA" id="ARBA00022679"/>
    </source>
</evidence>
<dbReference type="InterPro" id="IPR029016">
    <property type="entry name" value="GAF-like_dom_sf"/>
</dbReference>
<dbReference type="PROSITE" id="PS50112">
    <property type="entry name" value="PAS"/>
    <property type="match status" value="2"/>
</dbReference>
<sequence length="972" mass="107575">MLSILLIDDNPNDRLIIDRELRKTFTDLEIKSVIDIQTLEEALTAGGFDIVITDYQLHWSDGLTILQKVQSRYPNCPVIMCTDSGSEQVAVEAMKAGLSDYVFKGRHFKRLAGAVGESLKKQQLRENYAKTSAQLAISEERLRLAIEASKMGTWDWNLLNGEVVWSEGHEVLLGLEKGSFAGTYEAFFACIHQDDQASIARAVAFALENKIEYQYEFRVIWPDGSLHWIASRGKFFDDDTGKSVRSSGVVWDITDRKLSEARVQESEENLRFALEAANTMAFTWDVASGEVRRSSNTATQIGLGPDSTCGTFEQKKNAVHPEDRESFLADVDAALSGAGVYESEYRQLRPDGSVIWLHDKGRVVFDASGRPFRLFGVAIDITDRKQLEYDRERALAREQSYLRRLQKLTCASVAINSTLSVAEILQLAADSARQILEVHQVAVNLNPSTNWDAGMSKFSMSEKYAAWQDYCEQPDGTGVYQEVCQHQRAMRMTQSELEAHPAWRGFGKAAGKHPPMRGWLAVPLTTRDGRNLGLIQLSDKYEGEFAEDDQSILMQLAQAVSGAIDNARLYEESQQANRMKDEFLATLSHELRSPLNAILGWAQLLRQRSFSPAATGRALETIERNAKLQTQLIDDLLDISRIIRGKLTLNPCTVNMISMVEGAVNTVRLAADAKSIDLRFAIVDLGLETAEFSEPGEVSGNPKSQLNPKFWVSGDPGRLQQVIWNLLTNAIKFTPPGGRVDIRLKRVDSEVELAVTDTGIGVAANFLPYVFESFRQADATITRNYSGLGLGLAIVRQLVELHGGTVWAQSPGLDMGSTFTFRLPSMQVNSIAGASSPVLAGAGNLLGVKVLLVDDEVDSREFMRFVLADSGAKVRAASSAAEAFEVASQFGPDVLVSDIGMPEEDGYSLLRRLRSLNIKGAKFWAIALTAYARDEDRDRAFAAGFDRHLSKPVAPDVLVETIVKFRQQALTT</sequence>
<keyword evidence="3 7" id="KW-0597">Phosphoprotein</keyword>
<dbReference type="CDD" id="cd00156">
    <property type="entry name" value="REC"/>
    <property type="match status" value="1"/>
</dbReference>
<evidence type="ECO:0000259" key="11">
    <source>
        <dbReference type="PROSITE" id="PS50113"/>
    </source>
</evidence>
<organism evidence="12 13">
    <name type="scientific">Microcoleus asticus IPMA8</name>
    <dbReference type="NCBI Taxonomy" id="2563858"/>
    <lineage>
        <taxon>Bacteria</taxon>
        <taxon>Bacillati</taxon>
        <taxon>Cyanobacteriota</taxon>
        <taxon>Cyanophyceae</taxon>
        <taxon>Oscillatoriophycideae</taxon>
        <taxon>Oscillatoriales</taxon>
        <taxon>Microcoleaceae</taxon>
        <taxon>Microcoleus</taxon>
        <taxon>Microcoleus asticus</taxon>
    </lineage>
</organism>
<keyword evidence="6" id="KW-0902">Two-component regulatory system</keyword>
<evidence type="ECO:0000256" key="6">
    <source>
        <dbReference type="ARBA" id="ARBA00023012"/>
    </source>
</evidence>
<dbReference type="InterPro" id="IPR003594">
    <property type="entry name" value="HATPase_dom"/>
</dbReference>
<dbReference type="InterPro" id="IPR001610">
    <property type="entry name" value="PAC"/>
</dbReference>
<dbReference type="InterPro" id="IPR013655">
    <property type="entry name" value="PAS_fold_3"/>
</dbReference>
<evidence type="ECO:0000259" key="10">
    <source>
        <dbReference type="PROSITE" id="PS50112"/>
    </source>
</evidence>
<evidence type="ECO:0000256" key="1">
    <source>
        <dbReference type="ARBA" id="ARBA00000085"/>
    </source>
</evidence>
<feature type="modified residue" description="4-aspartylphosphate" evidence="7">
    <location>
        <position position="54"/>
    </location>
</feature>
<evidence type="ECO:0000256" key="7">
    <source>
        <dbReference type="PROSITE-ProRule" id="PRU00169"/>
    </source>
</evidence>
<evidence type="ECO:0000256" key="3">
    <source>
        <dbReference type="ARBA" id="ARBA00022553"/>
    </source>
</evidence>
<dbReference type="CDD" id="cd00082">
    <property type="entry name" value="HisKA"/>
    <property type="match status" value="1"/>
</dbReference>
<evidence type="ECO:0000256" key="5">
    <source>
        <dbReference type="ARBA" id="ARBA00022777"/>
    </source>
</evidence>
<dbReference type="Pfam" id="PF01590">
    <property type="entry name" value="GAF"/>
    <property type="match status" value="1"/>
</dbReference>
<dbReference type="Proteomes" id="UP000702425">
    <property type="component" value="Unassembled WGS sequence"/>
</dbReference>
<dbReference type="InterPro" id="IPR011006">
    <property type="entry name" value="CheY-like_superfamily"/>
</dbReference>
<proteinExistence type="predicted"/>
<feature type="modified residue" description="4-aspartylphosphate" evidence="7">
    <location>
        <position position="898"/>
    </location>
</feature>
<dbReference type="Pfam" id="PF00512">
    <property type="entry name" value="HisKA"/>
    <property type="match status" value="1"/>
</dbReference>
<dbReference type="SUPFAM" id="SSF55781">
    <property type="entry name" value="GAF domain-like"/>
    <property type="match status" value="1"/>
</dbReference>
<dbReference type="Pfam" id="PF02518">
    <property type="entry name" value="HATPase_c"/>
    <property type="match status" value="1"/>
</dbReference>
<dbReference type="Gene3D" id="3.40.50.2300">
    <property type="match status" value="2"/>
</dbReference>
<feature type="domain" description="PAS" evidence="10">
    <location>
        <begin position="266"/>
        <end position="338"/>
    </location>
</feature>
<dbReference type="Gene3D" id="3.30.450.20">
    <property type="entry name" value="PAS domain"/>
    <property type="match status" value="2"/>
</dbReference>
<feature type="domain" description="PAC" evidence="11">
    <location>
        <begin position="213"/>
        <end position="265"/>
    </location>
</feature>
<comment type="catalytic activity">
    <reaction evidence="1">
        <text>ATP + protein L-histidine = ADP + protein N-phospho-L-histidine.</text>
        <dbReference type="EC" id="2.7.13.3"/>
    </reaction>
</comment>
<feature type="domain" description="Histidine kinase" evidence="8">
    <location>
        <begin position="586"/>
        <end position="827"/>
    </location>
</feature>
<dbReference type="SUPFAM" id="SSF52172">
    <property type="entry name" value="CheY-like"/>
    <property type="match status" value="2"/>
</dbReference>
<dbReference type="CDD" id="cd00130">
    <property type="entry name" value="PAS"/>
    <property type="match status" value="2"/>
</dbReference>
<keyword evidence="13" id="KW-1185">Reference proteome</keyword>
<evidence type="ECO:0000259" key="8">
    <source>
        <dbReference type="PROSITE" id="PS50109"/>
    </source>
</evidence>
<dbReference type="SMART" id="SM00387">
    <property type="entry name" value="HATPase_c"/>
    <property type="match status" value="1"/>
</dbReference>
<dbReference type="RefSeq" id="WP_172190838.1">
    <property type="nucleotide sequence ID" value="NZ_CAWPPK010000010.1"/>
</dbReference>
<dbReference type="NCBIfam" id="TIGR00229">
    <property type="entry name" value="sensory_box"/>
    <property type="match status" value="2"/>
</dbReference>
<keyword evidence="4 12" id="KW-0808">Transferase</keyword>
<feature type="domain" description="Response regulatory" evidence="9">
    <location>
        <begin position="3"/>
        <end position="119"/>
    </location>
</feature>
<evidence type="ECO:0000256" key="2">
    <source>
        <dbReference type="ARBA" id="ARBA00012438"/>
    </source>
</evidence>
<evidence type="ECO:0000259" key="9">
    <source>
        <dbReference type="PROSITE" id="PS50110"/>
    </source>
</evidence>
<dbReference type="Pfam" id="PF08447">
    <property type="entry name" value="PAS_3"/>
    <property type="match status" value="2"/>
</dbReference>
<dbReference type="InterPro" id="IPR003018">
    <property type="entry name" value="GAF"/>
</dbReference>
<dbReference type="InterPro" id="IPR001789">
    <property type="entry name" value="Sig_transdc_resp-reg_receiver"/>
</dbReference>
<accession>A0ABX2D2W7</accession>
<dbReference type="InterPro" id="IPR004358">
    <property type="entry name" value="Sig_transdc_His_kin-like_C"/>
</dbReference>
<comment type="caution">
    <text evidence="12">The sequence shown here is derived from an EMBL/GenBank/DDBJ whole genome shotgun (WGS) entry which is preliminary data.</text>
</comment>
<name>A0ABX2D2W7_9CYAN</name>
<dbReference type="SUPFAM" id="SSF47384">
    <property type="entry name" value="Homodimeric domain of signal transducing histidine kinase"/>
    <property type="match status" value="1"/>
</dbReference>
<dbReference type="InterPro" id="IPR036097">
    <property type="entry name" value="HisK_dim/P_sf"/>
</dbReference>
<protein>
    <recommendedName>
        <fullName evidence="2">histidine kinase</fullName>
        <ecNumber evidence="2">2.7.13.3</ecNumber>
    </recommendedName>
</protein>
<feature type="domain" description="PAS" evidence="10">
    <location>
        <begin position="138"/>
        <end position="210"/>
    </location>
</feature>
<dbReference type="SMART" id="SM00086">
    <property type="entry name" value="PAC"/>
    <property type="match status" value="2"/>
</dbReference>
<dbReference type="PROSITE" id="PS50110">
    <property type="entry name" value="RESPONSE_REGULATORY"/>
    <property type="match status" value="2"/>
</dbReference>
<dbReference type="SUPFAM" id="SSF55874">
    <property type="entry name" value="ATPase domain of HSP90 chaperone/DNA topoisomerase II/histidine kinase"/>
    <property type="match status" value="1"/>
</dbReference>
<dbReference type="InterPro" id="IPR035965">
    <property type="entry name" value="PAS-like_dom_sf"/>
</dbReference>